<dbReference type="Proteomes" id="UP001066276">
    <property type="component" value="Chromosome 6"/>
</dbReference>
<accession>A0AAV7QXH0</accession>
<protein>
    <submittedName>
        <fullName evidence="2">Uncharacterized protein</fullName>
    </submittedName>
</protein>
<evidence type="ECO:0000313" key="2">
    <source>
        <dbReference type="EMBL" id="KAJ1144743.1"/>
    </source>
</evidence>
<feature type="compositionally biased region" description="Low complexity" evidence="1">
    <location>
        <begin position="94"/>
        <end position="103"/>
    </location>
</feature>
<keyword evidence="3" id="KW-1185">Reference proteome</keyword>
<evidence type="ECO:0000256" key="1">
    <source>
        <dbReference type="SAM" id="MobiDB-lite"/>
    </source>
</evidence>
<feature type="compositionally biased region" description="Basic residues" evidence="1">
    <location>
        <begin position="122"/>
        <end position="138"/>
    </location>
</feature>
<feature type="compositionally biased region" description="Basic residues" evidence="1">
    <location>
        <begin position="30"/>
        <end position="51"/>
    </location>
</feature>
<sequence>MPQSGSPRDSHLPKCSRAILHALWPGAHHASPKLRGQRSVRAVGHHARPRVRYFPPQGRPSRGPARSAGVCRCSKWVSATPEAPSTRHSVPHAGSAPQQGSRQPGPPPSPGAPVVSPYLRGWGRRARTHPRSPSHRPPRSREHKAFHEQPCSNPQAGGGPRSAGSPSNGARSHAQPRIRSLAQSGSRH</sequence>
<dbReference type="AlphaFoldDB" id="A0AAV7QXH0"/>
<proteinExistence type="predicted"/>
<feature type="region of interest" description="Disordered" evidence="1">
    <location>
        <begin position="28"/>
        <end position="188"/>
    </location>
</feature>
<name>A0AAV7QXH0_PLEWA</name>
<gene>
    <name evidence="2" type="ORF">NDU88_011040</name>
</gene>
<dbReference type="EMBL" id="JANPWB010000010">
    <property type="protein sequence ID" value="KAJ1144743.1"/>
    <property type="molecule type" value="Genomic_DNA"/>
</dbReference>
<evidence type="ECO:0000313" key="3">
    <source>
        <dbReference type="Proteomes" id="UP001066276"/>
    </source>
</evidence>
<comment type="caution">
    <text evidence="2">The sequence shown here is derived from an EMBL/GenBank/DDBJ whole genome shotgun (WGS) entry which is preliminary data.</text>
</comment>
<organism evidence="2 3">
    <name type="scientific">Pleurodeles waltl</name>
    <name type="common">Iberian ribbed newt</name>
    <dbReference type="NCBI Taxonomy" id="8319"/>
    <lineage>
        <taxon>Eukaryota</taxon>
        <taxon>Metazoa</taxon>
        <taxon>Chordata</taxon>
        <taxon>Craniata</taxon>
        <taxon>Vertebrata</taxon>
        <taxon>Euteleostomi</taxon>
        <taxon>Amphibia</taxon>
        <taxon>Batrachia</taxon>
        <taxon>Caudata</taxon>
        <taxon>Salamandroidea</taxon>
        <taxon>Salamandridae</taxon>
        <taxon>Pleurodelinae</taxon>
        <taxon>Pleurodeles</taxon>
    </lineage>
</organism>
<reference evidence="2" key="1">
    <citation type="journal article" date="2022" name="bioRxiv">
        <title>Sequencing and chromosome-scale assembly of the giantPleurodeles waltlgenome.</title>
        <authorList>
            <person name="Brown T."/>
            <person name="Elewa A."/>
            <person name="Iarovenko S."/>
            <person name="Subramanian E."/>
            <person name="Araus A.J."/>
            <person name="Petzold A."/>
            <person name="Susuki M."/>
            <person name="Suzuki K.-i.T."/>
            <person name="Hayashi T."/>
            <person name="Toyoda A."/>
            <person name="Oliveira C."/>
            <person name="Osipova E."/>
            <person name="Leigh N.D."/>
            <person name="Simon A."/>
            <person name="Yun M.H."/>
        </authorList>
    </citation>
    <scope>NUCLEOTIDE SEQUENCE</scope>
    <source>
        <strain evidence="2">20211129_DDA</strain>
        <tissue evidence="2">Liver</tissue>
    </source>
</reference>